<evidence type="ECO:0000259" key="3">
    <source>
        <dbReference type="Pfam" id="PF13115"/>
    </source>
</evidence>
<feature type="signal peptide" evidence="2">
    <location>
        <begin position="1"/>
        <end position="23"/>
    </location>
</feature>
<sequence>MKRWLVILGLSIAVLAGCGQGNANQPQVIEQQAEQQGKKAELIVNPGIVGPNTFQVQITDEQGQRVTTGKSTLHFSMAGMDHGKSELPLAVDTDGHWTAEGPNLMMDGDWTIELVWEDGSGNQTSFAYELTINP</sequence>
<keyword evidence="5" id="KW-1185">Reference proteome</keyword>
<feature type="domain" description="YtkA-like" evidence="3">
    <location>
        <begin position="34"/>
        <end position="114"/>
    </location>
</feature>
<evidence type="ECO:0000313" key="4">
    <source>
        <dbReference type="EMBL" id="MBM7591622.1"/>
    </source>
</evidence>
<evidence type="ECO:0000256" key="1">
    <source>
        <dbReference type="ARBA" id="ARBA00004196"/>
    </source>
</evidence>
<proteinExistence type="predicted"/>
<dbReference type="Proteomes" id="UP000717624">
    <property type="component" value="Unassembled WGS sequence"/>
</dbReference>
<dbReference type="Pfam" id="PF13115">
    <property type="entry name" value="YtkA"/>
    <property type="match status" value="1"/>
</dbReference>
<dbReference type="PANTHER" id="PTHR34820">
    <property type="entry name" value="INNER MEMBRANE PROTEIN YEBZ"/>
    <property type="match status" value="1"/>
</dbReference>
<dbReference type="InterPro" id="IPR013783">
    <property type="entry name" value="Ig-like_fold"/>
</dbReference>
<evidence type="ECO:0000313" key="5">
    <source>
        <dbReference type="Proteomes" id="UP000717624"/>
    </source>
</evidence>
<feature type="chain" id="PRO_5037590161" evidence="2">
    <location>
        <begin position="24"/>
        <end position="134"/>
    </location>
</feature>
<keyword evidence="2" id="KW-0732">Signal</keyword>
<dbReference type="GO" id="GO:0006825">
    <property type="term" value="P:copper ion transport"/>
    <property type="evidence" value="ECO:0007669"/>
    <property type="project" value="InterPro"/>
</dbReference>
<organism evidence="4 5">
    <name type="scientific">Brevibacillus fulvus</name>
    <dbReference type="NCBI Taxonomy" id="1125967"/>
    <lineage>
        <taxon>Bacteria</taxon>
        <taxon>Bacillati</taxon>
        <taxon>Bacillota</taxon>
        <taxon>Bacilli</taxon>
        <taxon>Bacillales</taxon>
        <taxon>Paenibacillaceae</taxon>
        <taxon>Brevibacillus</taxon>
    </lineage>
</organism>
<dbReference type="GO" id="GO:0030313">
    <property type="term" value="C:cell envelope"/>
    <property type="evidence" value="ECO:0007669"/>
    <property type="project" value="UniProtKB-SubCell"/>
</dbReference>
<dbReference type="RefSeq" id="WP_204519317.1">
    <property type="nucleotide sequence ID" value="NZ_BAABIN010000037.1"/>
</dbReference>
<protein>
    <submittedName>
        <fullName evidence="4">Nitrogen fixation protein FixH</fullName>
    </submittedName>
</protein>
<gene>
    <name evidence="4" type="ORF">JOD01_003273</name>
</gene>
<dbReference type="PROSITE" id="PS51257">
    <property type="entry name" value="PROKAR_LIPOPROTEIN"/>
    <property type="match status" value="1"/>
</dbReference>
<evidence type="ECO:0000256" key="2">
    <source>
        <dbReference type="SAM" id="SignalP"/>
    </source>
</evidence>
<dbReference type="EMBL" id="JAFBEB010000013">
    <property type="protein sequence ID" value="MBM7591622.1"/>
    <property type="molecule type" value="Genomic_DNA"/>
</dbReference>
<dbReference type="GO" id="GO:0005886">
    <property type="term" value="C:plasma membrane"/>
    <property type="evidence" value="ECO:0007669"/>
    <property type="project" value="TreeGrafter"/>
</dbReference>
<dbReference type="Gene3D" id="2.60.40.10">
    <property type="entry name" value="Immunoglobulins"/>
    <property type="match status" value="1"/>
</dbReference>
<reference evidence="4" key="1">
    <citation type="submission" date="2021-01" db="EMBL/GenBank/DDBJ databases">
        <title>Genomic Encyclopedia of Type Strains, Phase IV (KMG-IV): sequencing the most valuable type-strain genomes for metagenomic binning, comparative biology and taxonomic classification.</title>
        <authorList>
            <person name="Goeker M."/>
        </authorList>
    </citation>
    <scope>NUCLEOTIDE SEQUENCE</scope>
    <source>
        <strain evidence="4">DSM 25523</strain>
    </source>
</reference>
<dbReference type="PANTHER" id="PTHR34820:SF4">
    <property type="entry name" value="INNER MEMBRANE PROTEIN YEBZ"/>
    <property type="match status" value="1"/>
</dbReference>
<dbReference type="InterPro" id="IPR032694">
    <property type="entry name" value="CopC/D"/>
</dbReference>
<dbReference type="AlphaFoldDB" id="A0A938XWS5"/>
<comment type="subcellular location">
    <subcellularLocation>
        <location evidence="1">Cell envelope</location>
    </subcellularLocation>
</comment>
<dbReference type="InterPro" id="IPR032693">
    <property type="entry name" value="YtkA-like_dom"/>
</dbReference>
<name>A0A938XWS5_9BACL</name>
<comment type="caution">
    <text evidence="4">The sequence shown here is derived from an EMBL/GenBank/DDBJ whole genome shotgun (WGS) entry which is preliminary data.</text>
</comment>
<accession>A0A938XWS5</accession>